<evidence type="ECO:0000256" key="2">
    <source>
        <dbReference type="ARBA" id="ARBA00007111"/>
    </source>
</evidence>
<dbReference type="PROSITE" id="PS51257">
    <property type="entry name" value="PROKAR_LIPOPROTEIN"/>
    <property type="match status" value="1"/>
</dbReference>
<dbReference type="GO" id="GO:0099590">
    <property type="term" value="P:neurotransmitter receptor internalization"/>
    <property type="evidence" value="ECO:0007669"/>
    <property type="project" value="TreeGrafter"/>
</dbReference>
<dbReference type="GO" id="GO:0016247">
    <property type="term" value="F:channel regulator activity"/>
    <property type="evidence" value="ECO:0007669"/>
    <property type="project" value="TreeGrafter"/>
</dbReference>
<evidence type="ECO:0000313" key="8">
    <source>
        <dbReference type="EMBL" id="KAK3583023.1"/>
    </source>
</evidence>
<proteinExistence type="inferred from homology"/>
<dbReference type="GO" id="GO:0098839">
    <property type="term" value="C:postsynaptic density membrane"/>
    <property type="evidence" value="ECO:0007669"/>
    <property type="project" value="TreeGrafter"/>
</dbReference>
<reference evidence="8" key="1">
    <citation type="journal article" date="2021" name="Genome Biol. Evol.">
        <title>A High-Quality Reference Genome for a Parasitic Bivalve with Doubly Uniparental Inheritance (Bivalvia: Unionida).</title>
        <authorList>
            <person name="Smith C.H."/>
        </authorList>
    </citation>
    <scope>NUCLEOTIDE SEQUENCE</scope>
    <source>
        <strain evidence="8">CHS0354</strain>
    </source>
</reference>
<name>A0AAE0S0L3_9BIVA</name>
<gene>
    <name evidence="8" type="ORF">CHS0354_005667</name>
</gene>
<dbReference type="Pfam" id="PF00822">
    <property type="entry name" value="PMP22_Claudin"/>
    <property type="match status" value="1"/>
</dbReference>
<dbReference type="InterPro" id="IPR004031">
    <property type="entry name" value="PMP22/EMP/MP20/Claudin"/>
</dbReference>
<comment type="similarity">
    <text evidence="2">Belongs to the PMP-22/EMP/MP20 family. CACNG subfamily.</text>
</comment>
<dbReference type="AlphaFoldDB" id="A0AAE0S0L3"/>
<dbReference type="GO" id="GO:0019226">
    <property type="term" value="P:transmission of nerve impulse"/>
    <property type="evidence" value="ECO:0007669"/>
    <property type="project" value="TreeGrafter"/>
</dbReference>
<feature type="transmembrane region" description="Helical" evidence="7">
    <location>
        <begin position="177"/>
        <end position="206"/>
    </location>
</feature>
<sequence length="319" mass="36312">MDCCTKKRLLMVMTSGCACAAFGLLCIAVATDYWLYTLEKQVVEDVNGTAIYNKFWSGLWRKCSVNSQFPSKLNCTYIKYFTVNDDRDGIPQTEAILLTMRRSTWFPLASLFILLIGGIICFVGHCESGRKTLTFVSGILFVLAGLCTLVGIILYIGSITEEVGNKPKVSIEEPQFVYYYGSSFMMAVGSFGLTELSGVFSVYLYITRYKHAQRKKKQLALKSDSNDRGYQWRCKRSRPQSQDRSHSRDRSRDTSLSRSESYYTYTPISETTCTSHELSNYSFPKETSRNTLSTTAETHAYKENTMPCNMDYYRKTTPV</sequence>
<accession>A0AAE0S0L3</accession>
<feature type="transmembrane region" description="Helical" evidence="7">
    <location>
        <begin position="135"/>
        <end position="157"/>
    </location>
</feature>
<dbReference type="EMBL" id="JAEAOA010000398">
    <property type="protein sequence ID" value="KAK3583023.1"/>
    <property type="molecule type" value="Genomic_DNA"/>
</dbReference>
<evidence type="ECO:0000256" key="1">
    <source>
        <dbReference type="ARBA" id="ARBA00004141"/>
    </source>
</evidence>
<feature type="region of interest" description="Disordered" evidence="6">
    <location>
        <begin position="230"/>
        <end position="259"/>
    </location>
</feature>
<dbReference type="GO" id="GO:0098970">
    <property type="term" value="P:postsynaptic neurotransmitter receptor diffusion trapping"/>
    <property type="evidence" value="ECO:0007669"/>
    <property type="project" value="TreeGrafter"/>
</dbReference>
<dbReference type="PRINTS" id="PR01792">
    <property type="entry name" value="VDCCGAMMA"/>
</dbReference>
<keyword evidence="9" id="KW-1185">Reference proteome</keyword>
<keyword evidence="3 7" id="KW-0812">Transmembrane</keyword>
<evidence type="ECO:0008006" key="10">
    <source>
        <dbReference type="Google" id="ProtNLM"/>
    </source>
</evidence>
<protein>
    <recommendedName>
        <fullName evidence="10">Voltage-dependent calcium channel gamma-5 subunit</fullName>
    </recommendedName>
</protein>
<dbReference type="InterPro" id="IPR051072">
    <property type="entry name" value="CACNG_subunit"/>
</dbReference>
<keyword evidence="4 7" id="KW-1133">Transmembrane helix</keyword>
<dbReference type="GO" id="GO:0098943">
    <property type="term" value="P:neurotransmitter receptor transport, postsynaptic endosome to lysosome"/>
    <property type="evidence" value="ECO:0007669"/>
    <property type="project" value="TreeGrafter"/>
</dbReference>
<reference evidence="8" key="2">
    <citation type="journal article" date="2021" name="Genome Biol. Evol.">
        <title>Developing a high-quality reference genome for a parasitic bivalve with doubly uniparental inheritance (Bivalvia: Unionida).</title>
        <authorList>
            <person name="Smith C.H."/>
        </authorList>
    </citation>
    <scope>NUCLEOTIDE SEQUENCE</scope>
    <source>
        <strain evidence="8">CHS0354</strain>
        <tissue evidence="8">Mantle</tissue>
    </source>
</reference>
<organism evidence="8 9">
    <name type="scientific">Potamilus streckersoni</name>
    <dbReference type="NCBI Taxonomy" id="2493646"/>
    <lineage>
        <taxon>Eukaryota</taxon>
        <taxon>Metazoa</taxon>
        <taxon>Spiralia</taxon>
        <taxon>Lophotrochozoa</taxon>
        <taxon>Mollusca</taxon>
        <taxon>Bivalvia</taxon>
        <taxon>Autobranchia</taxon>
        <taxon>Heteroconchia</taxon>
        <taxon>Palaeoheterodonta</taxon>
        <taxon>Unionida</taxon>
        <taxon>Unionoidea</taxon>
        <taxon>Unionidae</taxon>
        <taxon>Ambleminae</taxon>
        <taxon>Lampsilini</taxon>
        <taxon>Potamilus</taxon>
    </lineage>
</organism>
<dbReference type="GO" id="GO:0032281">
    <property type="term" value="C:AMPA glutamate receptor complex"/>
    <property type="evidence" value="ECO:0007669"/>
    <property type="project" value="TreeGrafter"/>
</dbReference>
<feature type="compositionally biased region" description="Basic and acidic residues" evidence="6">
    <location>
        <begin position="241"/>
        <end position="255"/>
    </location>
</feature>
<evidence type="ECO:0000313" key="9">
    <source>
        <dbReference type="Proteomes" id="UP001195483"/>
    </source>
</evidence>
<dbReference type="PANTHER" id="PTHR12107:SF0">
    <property type="entry name" value="STARGAZIN (MAMMALIAN CALCIUM CHANNEL) HOMOLOG"/>
    <property type="match status" value="1"/>
</dbReference>
<evidence type="ECO:0000256" key="7">
    <source>
        <dbReference type="SAM" id="Phobius"/>
    </source>
</evidence>
<reference evidence="8" key="3">
    <citation type="submission" date="2023-05" db="EMBL/GenBank/DDBJ databases">
        <authorList>
            <person name="Smith C.H."/>
        </authorList>
    </citation>
    <scope>NUCLEOTIDE SEQUENCE</scope>
    <source>
        <strain evidence="8">CHS0354</strain>
        <tissue evidence="8">Mantle</tissue>
    </source>
</reference>
<comment type="caution">
    <text evidence="8">The sequence shown here is derived from an EMBL/GenBank/DDBJ whole genome shotgun (WGS) entry which is preliminary data.</text>
</comment>
<dbReference type="Gene3D" id="1.20.140.150">
    <property type="match status" value="1"/>
</dbReference>
<evidence type="ECO:0000256" key="6">
    <source>
        <dbReference type="SAM" id="MobiDB-lite"/>
    </source>
</evidence>
<comment type="subcellular location">
    <subcellularLocation>
        <location evidence="1">Membrane</location>
        <topology evidence="1">Multi-pass membrane protein</topology>
    </subcellularLocation>
</comment>
<evidence type="ECO:0000256" key="3">
    <source>
        <dbReference type="ARBA" id="ARBA00022692"/>
    </source>
</evidence>
<evidence type="ECO:0000256" key="4">
    <source>
        <dbReference type="ARBA" id="ARBA00022989"/>
    </source>
</evidence>
<dbReference type="GO" id="GO:0051968">
    <property type="term" value="P:positive regulation of synaptic transmission, glutamatergic"/>
    <property type="evidence" value="ECO:0007669"/>
    <property type="project" value="TreeGrafter"/>
</dbReference>
<feature type="transmembrane region" description="Helical" evidence="7">
    <location>
        <begin position="12"/>
        <end position="36"/>
    </location>
</feature>
<dbReference type="Proteomes" id="UP001195483">
    <property type="component" value="Unassembled WGS sequence"/>
</dbReference>
<dbReference type="PANTHER" id="PTHR12107">
    <property type="entry name" value="VOLTAGE-DEPENDENT CALCIUM CHANNEL GAMMA SUBUNIT"/>
    <property type="match status" value="1"/>
</dbReference>
<dbReference type="InterPro" id="IPR008368">
    <property type="entry name" value="VDCC_gsu"/>
</dbReference>
<keyword evidence="5 7" id="KW-0472">Membrane</keyword>
<feature type="transmembrane region" description="Helical" evidence="7">
    <location>
        <begin position="105"/>
        <end position="123"/>
    </location>
</feature>
<dbReference type="GO" id="GO:0005245">
    <property type="term" value="F:voltage-gated calcium channel activity"/>
    <property type="evidence" value="ECO:0007669"/>
    <property type="project" value="TreeGrafter"/>
</dbReference>
<evidence type="ECO:0000256" key="5">
    <source>
        <dbReference type="ARBA" id="ARBA00023136"/>
    </source>
</evidence>